<sequence length="79" mass="8718">METPTHRMSHLFAQLGLPSDDEAIARFIQTHHPLAKGTLLHEAPFWTPAQAAFLCEEILEDADWAEVIDALNAELGPLG</sequence>
<dbReference type="Proteomes" id="UP000515733">
    <property type="component" value="Chromosome"/>
</dbReference>
<dbReference type="AlphaFoldDB" id="A0A6S6XXS2"/>
<evidence type="ECO:0000313" key="2">
    <source>
        <dbReference type="Proteomes" id="UP000515733"/>
    </source>
</evidence>
<organism evidence="1 2">
    <name type="scientific">Denitratisoma oestradiolicum</name>
    <dbReference type="NCBI Taxonomy" id="311182"/>
    <lineage>
        <taxon>Bacteria</taxon>
        <taxon>Pseudomonadati</taxon>
        <taxon>Pseudomonadota</taxon>
        <taxon>Betaproteobacteria</taxon>
        <taxon>Nitrosomonadales</taxon>
        <taxon>Sterolibacteriaceae</taxon>
        <taxon>Denitratisoma</taxon>
    </lineage>
</organism>
<dbReference type="Gene3D" id="1.10.10.1130">
    <property type="entry name" value="Uncharacterised protein PF10982, DUF2789"/>
    <property type="match status" value="1"/>
</dbReference>
<evidence type="ECO:0000313" key="1">
    <source>
        <dbReference type="EMBL" id="CAB1369669.1"/>
    </source>
</evidence>
<dbReference type="InterPro" id="IPR021250">
    <property type="entry name" value="DUF2789"/>
</dbReference>
<name>A0A6S6XXS2_9PROT</name>
<dbReference type="InterPro" id="IPR038086">
    <property type="entry name" value="DUF2789_sf"/>
</dbReference>
<reference evidence="1 2" key="1">
    <citation type="submission" date="2020-03" db="EMBL/GenBank/DDBJ databases">
        <authorList>
            <consortium name="Genoscope - CEA"/>
            <person name="William W."/>
        </authorList>
    </citation>
    <scope>NUCLEOTIDE SEQUENCE [LARGE SCALE GENOMIC DNA]</scope>
    <source>
        <strain evidence="2">DSM 16959</strain>
    </source>
</reference>
<dbReference type="OrthoDB" id="5828847at2"/>
<dbReference type="Pfam" id="PF10982">
    <property type="entry name" value="DUF2789"/>
    <property type="match status" value="1"/>
</dbReference>
<accession>A0A6S6XXS2</accession>
<dbReference type="EMBL" id="LR778301">
    <property type="protein sequence ID" value="CAB1369669.1"/>
    <property type="molecule type" value="Genomic_DNA"/>
</dbReference>
<gene>
    <name evidence="1" type="ORF">DENOEST_2504</name>
</gene>
<dbReference type="KEGG" id="doe:DENOEST_2504"/>
<proteinExistence type="predicted"/>
<dbReference type="RefSeq" id="WP_145771265.1">
    <property type="nucleotide sequence ID" value="NZ_LR778301.1"/>
</dbReference>
<keyword evidence="2" id="KW-1185">Reference proteome</keyword>
<evidence type="ECO:0008006" key="3">
    <source>
        <dbReference type="Google" id="ProtNLM"/>
    </source>
</evidence>
<protein>
    <recommendedName>
        <fullName evidence="3">DUF2789 domain-containing protein</fullName>
    </recommendedName>
</protein>